<name>A0AAE8SK73_9HYPO</name>
<protein>
    <submittedName>
        <fullName evidence="1">Uncharacterized protein</fullName>
    </submittedName>
</protein>
<dbReference type="AlphaFoldDB" id="A0AAE8SK73"/>
<evidence type="ECO:0000313" key="1">
    <source>
        <dbReference type="EMBL" id="SPJ80303.1"/>
    </source>
</evidence>
<proteinExistence type="predicted"/>
<sequence>MACPSSRQSLKFPGRQYNIIKALAKKALQELPLITDQAAEPTIVKVKSRDLSSQDLAPIDKSAFIPLLAQGGCVRADFPRCTCGPAWQISKGITTAKNKLYDRVANNHDGFTR</sequence>
<keyword evidence="2" id="KW-1185">Reference proteome</keyword>
<gene>
    <name evidence="1" type="ORF">FTOL_08695</name>
</gene>
<organism evidence="1 2">
    <name type="scientific">Fusarium torulosum</name>
    <dbReference type="NCBI Taxonomy" id="33205"/>
    <lineage>
        <taxon>Eukaryota</taxon>
        <taxon>Fungi</taxon>
        <taxon>Dikarya</taxon>
        <taxon>Ascomycota</taxon>
        <taxon>Pezizomycotina</taxon>
        <taxon>Sordariomycetes</taxon>
        <taxon>Hypocreomycetidae</taxon>
        <taxon>Hypocreales</taxon>
        <taxon>Nectriaceae</taxon>
        <taxon>Fusarium</taxon>
    </lineage>
</organism>
<accession>A0AAE8SK73</accession>
<evidence type="ECO:0000313" key="2">
    <source>
        <dbReference type="Proteomes" id="UP001187734"/>
    </source>
</evidence>
<dbReference type="EMBL" id="ONZP01000309">
    <property type="protein sequence ID" value="SPJ80303.1"/>
    <property type="molecule type" value="Genomic_DNA"/>
</dbReference>
<dbReference type="Proteomes" id="UP001187734">
    <property type="component" value="Unassembled WGS sequence"/>
</dbReference>
<reference evidence="1" key="1">
    <citation type="submission" date="2018-03" db="EMBL/GenBank/DDBJ databases">
        <authorList>
            <person name="Guldener U."/>
        </authorList>
    </citation>
    <scope>NUCLEOTIDE SEQUENCE</scope>
</reference>
<comment type="caution">
    <text evidence="1">The sequence shown here is derived from an EMBL/GenBank/DDBJ whole genome shotgun (WGS) entry which is preliminary data.</text>
</comment>